<name>A0A5N6ZUX0_9EURO</name>
<dbReference type="GeneID" id="43657573"/>
<dbReference type="AlphaFoldDB" id="A0A5N6ZUX0"/>
<dbReference type="RefSeq" id="XP_031924286.1">
    <property type="nucleotide sequence ID" value="XM_032073127.1"/>
</dbReference>
<dbReference type="EMBL" id="ML737744">
    <property type="protein sequence ID" value="KAE8361205.1"/>
    <property type="molecule type" value="Genomic_DNA"/>
</dbReference>
<keyword evidence="3" id="KW-1185">Reference proteome</keyword>
<organism evidence="2 3">
    <name type="scientific">Aspergillus caelatus</name>
    <dbReference type="NCBI Taxonomy" id="61420"/>
    <lineage>
        <taxon>Eukaryota</taxon>
        <taxon>Fungi</taxon>
        <taxon>Dikarya</taxon>
        <taxon>Ascomycota</taxon>
        <taxon>Pezizomycotina</taxon>
        <taxon>Eurotiomycetes</taxon>
        <taxon>Eurotiomycetidae</taxon>
        <taxon>Eurotiales</taxon>
        <taxon>Aspergillaceae</taxon>
        <taxon>Aspergillus</taxon>
        <taxon>Aspergillus subgen. Circumdati</taxon>
    </lineage>
</organism>
<evidence type="ECO:0000256" key="1">
    <source>
        <dbReference type="SAM" id="MobiDB-lite"/>
    </source>
</evidence>
<accession>A0A5N6ZUX0</accession>
<feature type="compositionally biased region" description="Basic and acidic residues" evidence="1">
    <location>
        <begin position="56"/>
        <end position="67"/>
    </location>
</feature>
<feature type="region of interest" description="Disordered" evidence="1">
    <location>
        <begin position="1"/>
        <end position="67"/>
    </location>
</feature>
<evidence type="ECO:0000313" key="3">
    <source>
        <dbReference type="Proteomes" id="UP000326268"/>
    </source>
</evidence>
<protein>
    <submittedName>
        <fullName evidence="2">Uncharacterized protein</fullName>
    </submittedName>
</protein>
<proteinExistence type="predicted"/>
<evidence type="ECO:0000313" key="2">
    <source>
        <dbReference type="EMBL" id="KAE8361205.1"/>
    </source>
</evidence>
<dbReference type="OrthoDB" id="197676at2759"/>
<reference evidence="2 3" key="1">
    <citation type="submission" date="2019-04" db="EMBL/GenBank/DDBJ databases">
        <title>Friends and foes A comparative genomics studyof 23 Aspergillus species from section Flavi.</title>
        <authorList>
            <consortium name="DOE Joint Genome Institute"/>
            <person name="Kjaerbolling I."/>
            <person name="Vesth T."/>
            <person name="Frisvad J.C."/>
            <person name="Nybo J.L."/>
            <person name="Theobald S."/>
            <person name="Kildgaard S."/>
            <person name="Isbrandt T."/>
            <person name="Kuo A."/>
            <person name="Sato A."/>
            <person name="Lyhne E.K."/>
            <person name="Kogle M.E."/>
            <person name="Wiebenga A."/>
            <person name="Kun R.S."/>
            <person name="Lubbers R.J."/>
            <person name="Makela M.R."/>
            <person name="Barry K."/>
            <person name="Chovatia M."/>
            <person name="Clum A."/>
            <person name="Daum C."/>
            <person name="Haridas S."/>
            <person name="He G."/>
            <person name="LaButti K."/>
            <person name="Lipzen A."/>
            <person name="Mondo S."/>
            <person name="Riley R."/>
            <person name="Salamov A."/>
            <person name="Simmons B.A."/>
            <person name="Magnuson J.K."/>
            <person name="Henrissat B."/>
            <person name="Mortensen U.H."/>
            <person name="Larsen T.O."/>
            <person name="Devries R.P."/>
            <person name="Grigoriev I.V."/>
            <person name="Machida M."/>
            <person name="Baker S.E."/>
            <person name="Andersen M.R."/>
        </authorList>
    </citation>
    <scope>NUCLEOTIDE SEQUENCE [LARGE SCALE GENOMIC DNA]</scope>
    <source>
        <strain evidence="2 3">CBS 763.97</strain>
    </source>
</reference>
<sequence length="150" mass="16003">MPIPTYSNQDTSNTPPTGTAGQASLETLSSMNSAGGRVLGTGSGGTVTAPGYSSASEDRPLSKEEADRLYEERMEEEAQYSAITAPQITIAGEVFISPQDLNAAIRLNEAVANVSQAIERVEITGEQILLGLYEIGRDTMADSSKFRRTR</sequence>
<feature type="compositionally biased region" description="Polar residues" evidence="1">
    <location>
        <begin position="1"/>
        <end position="32"/>
    </location>
</feature>
<gene>
    <name evidence="2" type="ORF">BDV27DRAFT_160927</name>
</gene>
<dbReference type="Proteomes" id="UP000326268">
    <property type="component" value="Unassembled WGS sequence"/>
</dbReference>